<name>A0A167GMD3_9GAMM</name>
<accession>A0A167GMD3</accession>
<gene>
    <name evidence="1" type="ORF">I596_692</name>
</gene>
<sequence length="97" mass="10582">MTSATVAAWTGQWTGPEGTFLRIEPAPDGADRYTITIRDLDQARTYAGRAADAELHFLRDGTEATIRASDGAGTGMKWLADKRDCLVIRTGEGYCRD</sequence>
<keyword evidence="2" id="KW-1185">Reference proteome</keyword>
<reference evidence="1 2" key="1">
    <citation type="submission" date="2016-04" db="EMBL/GenBank/DDBJ databases">
        <title>Complete genome sequence of Dokdonella koreensis DS-123T.</title>
        <authorList>
            <person name="Kim J.F."/>
            <person name="Lee H."/>
            <person name="Kwak M.-J."/>
        </authorList>
    </citation>
    <scope>NUCLEOTIDE SEQUENCE [LARGE SCALE GENOMIC DNA]</scope>
    <source>
        <strain evidence="1 2">DS-123</strain>
    </source>
</reference>
<dbReference type="EMBL" id="CP015249">
    <property type="protein sequence ID" value="ANB16728.1"/>
    <property type="molecule type" value="Genomic_DNA"/>
</dbReference>
<dbReference type="RefSeq" id="WP_223303906.1">
    <property type="nucleotide sequence ID" value="NZ_CP015249.1"/>
</dbReference>
<dbReference type="Proteomes" id="UP000076830">
    <property type="component" value="Chromosome"/>
</dbReference>
<organism evidence="1 2">
    <name type="scientific">Dokdonella koreensis DS-123</name>
    <dbReference type="NCBI Taxonomy" id="1300342"/>
    <lineage>
        <taxon>Bacteria</taxon>
        <taxon>Pseudomonadati</taxon>
        <taxon>Pseudomonadota</taxon>
        <taxon>Gammaproteobacteria</taxon>
        <taxon>Lysobacterales</taxon>
        <taxon>Rhodanobacteraceae</taxon>
        <taxon>Dokdonella</taxon>
    </lineage>
</organism>
<evidence type="ECO:0000313" key="1">
    <source>
        <dbReference type="EMBL" id="ANB16728.1"/>
    </source>
</evidence>
<evidence type="ECO:0008006" key="3">
    <source>
        <dbReference type="Google" id="ProtNLM"/>
    </source>
</evidence>
<dbReference type="AlphaFoldDB" id="A0A167GMD3"/>
<proteinExistence type="predicted"/>
<protein>
    <recommendedName>
        <fullName evidence="3">Lipoprotein</fullName>
    </recommendedName>
</protein>
<dbReference type="KEGG" id="dko:I596_692"/>
<evidence type="ECO:0000313" key="2">
    <source>
        <dbReference type="Proteomes" id="UP000076830"/>
    </source>
</evidence>